<dbReference type="AlphaFoldDB" id="A0A1M5LDC2"/>
<dbReference type="GO" id="GO:0016757">
    <property type="term" value="F:glycosyltransferase activity"/>
    <property type="evidence" value="ECO:0007669"/>
    <property type="project" value="UniProtKB-KW"/>
</dbReference>
<reference evidence="6" key="1">
    <citation type="submission" date="2016-11" db="EMBL/GenBank/DDBJ databases">
        <authorList>
            <person name="Varghese N."/>
            <person name="Submissions S."/>
        </authorList>
    </citation>
    <scope>NUCLEOTIDE SEQUENCE [LARGE SCALE GENOMIC DNA]</scope>
    <source>
        <strain evidence="6">CGMCC 1.8995</strain>
    </source>
</reference>
<comment type="similarity">
    <text evidence="1">Belongs to the glycosyltransferase 2 family.</text>
</comment>
<protein>
    <submittedName>
        <fullName evidence="5">Rhamnosyltransferase</fullName>
    </submittedName>
</protein>
<name>A0A1M5LDC2_9ALTE</name>
<dbReference type="EMBL" id="FQWD01000004">
    <property type="protein sequence ID" value="SHG62945.1"/>
    <property type="molecule type" value="Genomic_DNA"/>
</dbReference>
<dbReference type="SUPFAM" id="SSF53448">
    <property type="entry name" value="Nucleotide-diphospho-sugar transferases"/>
    <property type="match status" value="1"/>
</dbReference>
<dbReference type="PANTHER" id="PTHR43179:SF12">
    <property type="entry name" value="GALACTOFURANOSYLTRANSFERASE GLFT2"/>
    <property type="match status" value="1"/>
</dbReference>
<keyword evidence="6" id="KW-1185">Reference proteome</keyword>
<feature type="domain" description="Glycosyltransferase 2-like" evidence="4">
    <location>
        <begin position="4"/>
        <end position="103"/>
    </location>
</feature>
<evidence type="ECO:0000256" key="3">
    <source>
        <dbReference type="ARBA" id="ARBA00022679"/>
    </source>
</evidence>
<dbReference type="Proteomes" id="UP000184520">
    <property type="component" value="Unassembled WGS sequence"/>
</dbReference>
<dbReference type="Pfam" id="PF00535">
    <property type="entry name" value="Glycos_transf_2"/>
    <property type="match status" value="1"/>
</dbReference>
<dbReference type="RefSeq" id="WP_073323136.1">
    <property type="nucleotide sequence ID" value="NZ_FQWD01000004.1"/>
</dbReference>
<dbReference type="Gene3D" id="3.90.550.10">
    <property type="entry name" value="Spore Coat Polysaccharide Biosynthesis Protein SpsA, Chain A"/>
    <property type="match status" value="1"/>
</dbReference>
<keyword evidence="3 5" id="KW-0808">Transferase</keyword>
<organism evidence="5 6">
    <name type="scientific">Marisediminitalea aggregata</name>
    <dbReference type="NCBI Taxonomy" id="634436"/>
    <lineage>
        <taxon>Bacteria</taxon>
        <taxon>Pseudomonadati</taxon>
        <taxon>Pseudomonadota</taxon>
        <taxon>Gammaproteobacteria</taxon>
        <taxon>Alteromonadales</taxon>
        <taxon>Alteromonadaceae</taxon>
        <taxon>Marisediminitalea</taxon>
    </lineage>
</organism>
<dbReference type="InterPro" id="IPR001173">
    <property type="entry name" value="Glyco_trans_2-like"/>
</dbReference>
<evidence type="ECO:0000256" key="1">
    <source>
        <dbReference type="ARBA" id="ARBA00006739"/>
    </source>
</evidence>
<dbReference type="PANTHER" id="PTHR43179">
    <property type="entry name" value="RHAMNOSYLTRANSFERASE WBBL"/>
    <property type="match status" value="1"/>
</dbReference>
<evidence type="ECO:0000313" key="5">
    <source>
        <dbReference type="EMBL" id="SHG62945.1"/>
    </source>
</evidence>
<dbReference type="STRING" id="634436.SAMN05216361_2616"/>
<evidence type="ECO:0000259" key="4">
    <source>
        <dbReference type="Pfam" id="PF00535"/>
    </source>
</evidence>
<dbReference type="InterPro" id="IPR029044">
    <property type="entry name" value="Nucleotide-diphossugar_trans"/>
</dbReference>
<accession>A0A1M5LDC2</accession>
<sequence>MFSSIIILYHPEQSRLLDNIALLNDAGWSVIVIDNSPESHANWLPDYVSYTHCPENAGIAEAQNIGLREVQQRQHEYALLLDQDSLLSLSLLRGLQASIVKARKMHPKVAAIGPCIVSEFDHKPVTASIQKPKAVGEGYLSATQIIASGMVLSVHCLDEVGLKETELFIDGVDHEWCWRARQCGYEIFVDSNLRMIHKQGDARKRVLGVDFKVGQPIRLYYQFRNVLLLLPRSYVPAYWKIRNLIALPCRWIVNRFLLDARSQRGAFMWKGIKDGVKRVSGPMGKR</sequence>
<proteinExistence type="inferred from homology"/>
<evidence type="ECO:0000313" key="6">
    <source>
        <dbReference type="Proteomes" id="UP000184520"/>
    </source>
</evidence>
<evidence type="ECO:0000256" key="2">
    <source>
        <dbReference type="ARBA" id="ARBA00022676"/>
    </source>
</evidence>
<keyword evidence="2" id="KW-0328">Glycosyltransferase</keyword>
<gene>
    <name evidence="5" type="ORF">SAMN05216361_2616</name>
</gene>